<dbReference type="EMBL" id="LT934124">
    <property type="protein sequence ID" value="VAI89125.1"/>
    <property type="molecule type" value="Genomic_DNA"/>
</dbReference>
<proteinExistence type="predicted"/>
<dbReference type="Gramene" id="TRITD7Bv1G138720.1">
    <property type="protein sequence ID" value="TRITD7Bv1G138720.1"/>
    <property type="gene ID" value="TRITD7Bv1G138720"/>
</dbReference>
<dbReference type="AlphaFoldDB" id="A0A9R1A6P4"/>
<evidence type="ECO:0000259" key="1">
    <source>
        <dbReference type="Pfam" id="PF22241"/>
    </source>
</evidence>
<dbReference type="Pfam" id="PF22241">
    <property type="entry name" value="PSMD12-CSN4_N"/>
    <property type="match status" value="1"/>
</dbReference>
<accession>A0A9R1A6P4</accession>
<feature type="domain" description="PSMD12/CSN4-like N-terminal" evidence="1">
    <location>
        <begin position="2"/>
        <end position="55"/>
    </location>
</feature>
<evidence type="ECO:0000313" key="2">
    <source>
        <dbReference type="EMBL" id="VAI89125.1"/>
    </source>
</evidence>
<dbReference type="Proteomes" id="UP000324705">
    <property type="component" value="Chromosome 7B"/>
</dbReference>
<evidence type="ECO:0000313" key="3">
    <source>
        <dbReference type="Proteomes" id="UP000324705"/>
    </source>
</evidence>
<gene>
    <name evidence="2" type="ORF">TRITD_7Bv1G138720</name>
</gene>
<name>A0A9R1A6P4_TRITD</name>
<sequence length="97" mass="11340">MAIESLLNAEKQCCLAGDVASTRKDIVELSFKDGAWKTLNYHIVLLSNRRGQLKEWRHRGGRQWRARVRGVHPRRATRLHRWLRNGPHHLRALREGA</sequence>
<protein>
    <recommendedName>
        <fullName evidence="1">PSMD12/CSN4-like N-terminal domain-containing protein</fullName>
    </recommendedName>
</protein>
<dbReference type="InterPro" id="IPR054559">
    <property type="entry name" value="PSMD12-CSN4-like_N"/>
</dbReference>
<organism evidence="2 3">
    <name type="scientific">Triticum turgidum subsp. durum</name>
    <name type="common">Durum wheat</name>
    <name type="synonym">Triticum durum</name>
    <dbReference type="NCBI Taxonomy" id="4567"/>
    <lineage>
        <taxon>Eukaryota</taxon>
        <taxon>Viridiplantae</taxon>
        <taxon>Streptophyta</taxon>
        <taxon>Embryophyta</taxon>
        <taxon>Tracheophyta</taxon>
        <taxon>Spermatophyta</taxon>
        <taxon>Magnoliopsida</taxon>
        <taxon>Liliopsida</taxon>
        <taxon>Poales</taxon>
        <taxon>Poaceae</taxon>
        <taxon>BOP clade</taxon>
        <taxon>Pooideae</taxon>
        <taxon>Triticodae</taxon>
        <taxon>Triticeae</taxon>
        <taxon>Triticinae</taxon>
        <taxon>Triticum</taxon>
    </lineage>
</organism>
<keyword evidence="3" id="KW-1185">Reference proteome</keyword>
<reference evidence="2 3" key="1">
    <citation type="submission" date="2017-09" db="EMBL/GenBank/DDBJ databases">
        <authorList>
            <consortium name="International Durum Wheat Genome Sequencing Consortium (IDWGSC)"/>
            <person name="Milanesi L."/>
        </authorList>
    </citation>
    <scope>NUCLEOTIDE SEQUENCE [LARGE SCALE GENOMIC DNA]</scope>
    <source>
        <strain evidence="3">cv. Svevo</strain>
    </source>
</reference>